<keyword evidence="3" id="KW-1185">Reference proteome</keyword>
<keyword evidence="1" id="KW-0175">Coiled coil</keyword>
<gene>
    <name evidence="2" type="ORF">WR25_20916</name>
</gene>
<dbReference type="Proteomes" id="UP000218231">
    <property type="component" value="Unassembled WGS sequence"/>
</dbReference>
<dbReference type="STRING" id="2018661.A0A2A2JDL3"/>
<dbReference type="AlphaFoldDB" id="A0A2A2JDL3"/>
<dbReference type="OrthoDB" id="5791810at2759"/>
<proteinExistence type="predicted"/>
<feature type="coiled-coil region" evidence="1">
    <location>
        <begin position="107"/>
        <end position="159"/>
    </location>
</feature>
<accession>A0A2A2JDL3</accession>
<evidence type="ECO:0000313" key="2">
    <source>
        <dbReference type="EMBL" id="PAV59745.1"/>
    </source>
</evidence>
<evidence type="ECO:0000256" key="1">
    <source>
        <dbReference type="SAM" id="Coils"/>
    </source>
</evidence>
<comment type="caution">
    <text evidence="2">The sequence shown here is derived from an EMBL/GenBank/DDBJ whole genome shotgun (WGS) entry which is preliminary data.</text>
</comment>
<evidence type="ECO:0000313" key="3">
    <source>
        <dbReference type="Proteomes" id="UP000218231"/>
    </source>
</evidence>
<organism evidence="2 3">
    <name type="scientific">Diploscapter pachys</name>
    <dbReference type="NCBI Taxonomy" id="2018661"/>
    <lineage>
        <taxon>Eukaryota</taxon>
        <taxon>Metazoa</taxon>
        <taxon>Ecdysozoa</taxon>
        <taxon>Nematoda</taxon>
        <taxon>Chromadorea</taxon>
        <taxon>Rhabditida</taxon>
        <taxon>Rhabditina</taxon>
        <taxon>Rhabditomorpha</taxon>
        <taxon>Rhabditoidea</taxon>
        <taxon>Rhabditidae</taxon>
        <taxon>Diploscapter</taxon>
    </lineage>
</organism>
<reference evidence="2 3" key="1">
    <citation type="journal article" date="2017" name="Curr. Biol.">
        <title>Genome architecture and evolution of a unichromosomal asexual nematode.</title>
        <authorList>
            <person name="Fradin H."/>
            <person name="Zegar C."/>
            <person name="Gutwein M."/>
            <person name="Lucas J."/>
            <person name="Kovtun M."/>
            <person name="Corcoran D."/>
            <person name="Baugh L.R."/>
            <person name="Kiontke K."/>
            <person name="Gunsalus K."/>
            <person name="Fitch D.H."/>
            <person name="Piano F."/>
        </authorList>
    </citation>
    <scope>NUCLEOTIDE SEQUENCE [LARGE SCALE GENOMIC DNA]</scope>
    <source>
        <strain evidence="2">PF1309</strain>
    </source>
</reference>
<sequence>MEELEERLENIERILGISDEAEVSPSSVDVQSVKSLLTSRGANCVMKVPLEKLKKLDDLVMKKPESRASSYRTIEMCEDLIRQRAQLLEEFDNSLKVVLNTDSLTAVTSHEAELQRAEEDVKQALRIWKDHSREIESFKDELQAVLDALYTKLTDLEEKAAKLNSPEA</sequence>
<dbReference type="EMBL" id="LIAE01010505">
    <property type="protein sequence ID" value="PAV59745.1"/>
    <property type="molecule type" value="Genomic_DNA"/>
</dbReference>
<protein>
    <submittedName>
        <fullName evidence="2">Uncharacterized protein</fullName>
    </submittedName>
</protein>
<name>A0A2A2JDL3_9BILA</name>